<name>A0A3T0HVL7_9BACI</name>
<keyword evidence="2" id="KW-1185">Reference proteome</keyword>
<dbReference type="AlphaFoldDB" id="A0A3T0HVL7"/>
<protein>
    <submittedName>
        <fullName evidence="1">Uncharacterized protein</fullName>
    </submittedName>
</protein>
<accession>A0A3T0HVL7</accession>
<gene>
    <name evidence="1" type="ORF">CHR53_07045</name>
</gene>
<dbReference type="KEGG" id="nmk:CHR53_07045"/>
<dbReference type="OrthoDB" id="2667031at2"/>
<organism evidence="1 2">
    <name type="scientific">Neobacillus mesonae</name>
    <dbReference type="NCBI Taxonomy" id="1193713"/>
    <lineage>
        <taxon>Bacteria</taxon>
        <taxon>Bacillati</taxon>
        <taxon>Bacillota</taxon>
        <taxon>Bacilli</taxon>
        <taxon>Bacillales</taxon>
        <taxon>Bacillaceae</taxon>
        <taxon>Neobacillus</taxon>
    </lineage>
</organism>
<proteinExistence type="predicted"/>
<dbReference type="RefSeq" id="WP_127485828.1">
    <property type="nucleotide sequence ID" value="NZ_CP022572.1"/>
</dbReference>
<evidence type="ECO:0000313" key="1">
    <source>
        <dbReference type="EMBL" id="AZU61027.1"/>
    </source>
</evidence>
<dbReference type="EMBL" id="CP022572">
    <property type="protein sequence ID" value="AZU61027.1"/>
    <property type="molecule type" value="Genomic_DNA"/>
</dbReference>
<sequence length="200" mass="22643">MNNEKLNSLVTQYQSDRSDETFAELYGIVSQSWRSLHTVACSVLSNESDIRASYEDTLLTCIEVYDGRGNFINLLNRSIWRKRNDIYKVAKGRKKYEAIIDDDDSTAATFEPADDFNLEEHVTAKKKADQRQLIDFLLEGADANTTAIVNAFLNHPKPTATAIAKELGCHHSKVLRALNRLAAKFNTKQFGDHRDYLVAL</sequence>
<reference evidence="1 2" key="1">
    <citation type="submission" date="2017-07" db="EMBL/GenBank/DDBJ databases">
        <title>The complete genome sequence of Bacillus mesonae strain H20-5, an efficient strain improving plant abiotic stress resistance.</title>
        <authorList>
            <person name="Kim S.Y."/>
            <person name="Song H."/>
            <person name="Sang M.K."/>
            <person name="Weon H.-Y."/>
            <person name="Song J."/>
        </authorList>
    </citation>
    <scope>NUCLEOTIDE SEQUENCE [LARGE SCALE GENOMIC DNA]</scope>
    <source>
        <strain evidence="1 2">H20-5</strain>
    </source>
</reference>
<dbReference type="Proteomes" id="UP000282892">
    <property type="component" value="Chromosome"/>
</dbReference>
<evidence type="ECO:0000313" key="2">
    <source>
        <dbReference type="Proteomes" id="UP000282892"/>
    </source>
</evidence>